<proteinExistence type="predicted"/>
<evidence type="ECO:0000313" key="1">
    <source>
        <dbReference type="EMBL" id="KAI4462507.1"/>
    </source>
</evidence>
<reference evidence="1" key="1">
    <citation type="submission" date="2022-04" db="EMBL/GenBank/DDBJ databases">
        <title>Chromosome-scale genome assembly of Holotrichia oblita Faldermann.</title>
        <authorList>
            <person name="Rongchong L."/>
        </authorList>
    </citation>
    <scope>NUCLEOTIDE SEQUENCE</scope>
    <source>
        <strain evidence="1">81SQS9</strain>
    </source>
</reference>
<dbReference type="EMBL" id="CM043018">
    <property type="protein sequence ID" value="KAI4462507.1"/>
    <property type="molecule type" value="Genomic_DNA"/>
</dbReference>
<keyword evidence="2" id="KW-1185">Reference proteome</keyword>
<name>A0ACB9T6S2_HOLOL</name>
<protein>
    <submittedName>
        <fullName evidence="1">50s ribosome-binding gtpase</fullName>
    </submittedName>
</protein>
<organism evidence="1 2">
    <name type="scientific">Holotrichia oblita</name>
    <name type="common">Chafer beetle</name>
    <dbReference type="NCBI Taxonomy" id="644536"/>
    <lineage>
        <taxon>Eukaryota</taxon>
        <taxon>Metazoa</taxon>
        <taxon>Ecdysozoa</taxon>
        <taxon>Arthropoda</taxon>
        <taxon>Hexapoda</taxon>
        <taxon>Insecta</taxon>
        <taxon>Pterygota</taxon>
        <taxon>Neoptera</taxon>
        <taxon>Endopterygota</taxon>
        <taxon>Coleoptera</taxon>
        <taxon>Polyphaga</taxon>
        <taxon>Scarabaeiformia</taxon>
        <taxon>Scarabaeidae</taxon>
        <taxon>Melolonthinae</taxon>
        <taxon>Holotrichia</taxon>
    </lineage>
</organism>
<evidence type="ECO:0000313" key="2">
    <source>
        <dbReference type="Proteomes" id="UP001056778"/>
    </source>
</evidence>
<comment type="caution">
    <text evidence="1">The sequence shown here is derived from an EMBL/GenBank/DDBJ whole genome shotgun (WGS) entry which is preliminary data.</text>
</comment>
<accession>A0ACB9T6S2</accession>
<gene>
    <name evidence="1" type="ORF">MML48_4g00002584</name>
</gene>
<dbReference type="Proteomes" id="UP001056778">
    <property type="component" value="Chromosome 4"/>
</dbReference>
<sequence length="510" mass="58630">MSEKEIINILLLGETGVGKSTAINAIANYLTHQELSQAAEENLLYLIPTKFTLYDNQLVQNIIEIGESPNENTGHGESATRNIQSYLLNYNQNKIRLIDTPGIADTRGMVYDEENTEKLLSYIGELDHLNAICILLKPNNSRFSVLFNYCLKHILLRLDRRTQTNIVFLFTNSRSSFYTPGDTYLPLKTMLDQMKTRNFIIPFNNSNTFCIDNESFRYLAAKSKGIFFDENDVEEFKRSWDKSADTFKRMIDYIVDLPAAPMKGVVSINESRRLIGRLGKSIIQLLTLQEKAILTLSNHEASLWATQDTFHDLVSNAYIPITHYKITECSGTYPFISCELGYRHTWTNTDYTAVTIVPYVTSVPDIGVQNAIASKKEALEMIERIINQMNLLKNEYKNESEIILEAAIRFTMFLQENALLNYQDAFENYLGQLMREEKVLDSDQKLIENLEDLIVKYRLTKSKIKNVTPEDIEESKGKLLQLKYSGNNFKELLDKKFEFQDSTIDVRMGK</sequence>